<organism evidence="2 3">
    <name type="scientific">Butyrivibrio fibrisolvens</name>
    <dbReference type="NCBI Taxonomy" id="831"/>
    <lineage>
        <taxon>Bacteria</taxon>
        <taxon>Bacillati</taxon>
        <taxon>Bacillota</taxon>
        <taxon>Clostridia</taxon>
        <taxon>Lachnospirales</taxon>
        <taxon>Lachnospiraceae</taxon>
        <taxon>Butyrivibrio</taxon>
    </lineage>
</organism>
<dbReference type="RefSeq" id="WP_074758095.1">
    <property type="nucleotide sequence ID" value="NZ_FOGJ01000027.1"/>
</dbReference>
<dbReference type="Proteomes" id="UP000182584">
    <property type="component" value="Unassembled WGS sequence"/>
</dbReference>
<protein>
    <submittedName>
        <fullName evidence="2">PD-(D/E)XK nuclease superfamily protein</fullName>
    </submittedName>
</protein>
<reference evidence="2 3" key="1">
    <citation type="submission" date="2016-10" db="EMBL/GenBank/DDBJ databases">
        <authorList>
            <person name="de Groot N.N."/>
        </authorList>
    </citation>
    <scope>NUCLEOTIDE SEQUENCE [LARGE SCALE GENOMIC DNA]</scope>
    <source>
        <strain evidence="2 3">AR40</strain>
    </source>
</reference>
<gene>
    <name evidence="2" type="ORF">SAMN04487884_1276</name>
</gene>
<dbReference type="InterPro" id="IPR018631">
    <property type="entry name" value="AAA-ATPase-like_dom"/>
</dbReference>
<feature type="domain" description="AAA-ATPase-like" evidence="1">
    <location>
        <begin position="9"/>
        <end position="205"/>
    </location>
</feature>
<dbReference type="OrthoDB" id="1650748at2"/>
<dbReference type="eggNOG" id="COG1672">
    <property type="taxonomic scope" value="Bacteria"/>
</dbReference>
<dbReference type="EMBL" id="FOGJ01000027">
    <property type="protein sequence ID" value="SES28664.1"/>
    <property type="molecule type" value="Genomic_DNA"/>
</dbReference>
<dbReference type="InterPro" id="IPR012547">
    <property type="entry name" value="PDDEXK_9"/>
</dbReference>
<dbReference type="InterPro" id="IPR027417">
    <property type="entry name" value="P-loop_NTPase"/>
</dbReference>
<dbReference type="AlphaFoldDB" id="A0A1H9W4F6"/>
<proteinExistence type="predicted"/>
<dbReference type="PANTHER" id="PTHR34825:SF1">
    <property type="entry name" value="AAA-ATPASE-LIKE DOMAIN-CONTAINING PROTEIN"/>
    <property type="match status" value="1"/>
</dbReference>
<dbReference type="SUPFAM" id="SSF52540">
    <property type="entry name" value="P-loop containing nucleoside triphosphate hydrolases"/>
    <property type="match status" value="1"/>
</dbReference>
<accession>A0A1H9W4F6</accession>
<dbReference type="PANTHER" id="PTHR34825">
    <property type="entry name" value="CONSERVED PROTEIN, WITH A WEAK D-GALACTARATE DEHYDRATASE/ALTRONATE HYDROLASE DOMAIN"/>
    <property type="match status" value="1"/>
</dbReference>
<evidence type="ECO:0000313" key="2">
    <source>
        <dbReference type="EMBL" id="SES28664.1"/>
    </source>
</evidence>
<sequence length="547" mass="63826">MGIYVNPTIQAFEEAVNSDIYVDKTEMILDINQVVGTKQKYISVSRPRRFGKTMAADMLCAYYGRNNKARGVFKERKLAKISPNNWDDQLGKYDVIRVIMTDFIKKDVSVEKSLSTMKHRILDELSEIYPKIPADDSDLFYNLERAYLVTKRQFVVVIDEWDAIFRILKDDNKGQLYYLDFLRDLFKDRNYIALAYMTGILPIKKYGEHSALNMFDEYSMISPMQLAKYTGFTLEEVKELCDEYNMDLDSIIEWYDGYKVAESIPLDKRELYRSGDYDEHIIHVFSPLSVVKAMRTGVTDNYWNNTESYEALAEYIRRNYDGLKEDIALLMDDARMKVNFSKYQNDMTSFQNKDDILTLLIHLGYLSYDAESEEVFIPNKEVLDVFRDSTSDEEWKGTFEAYDKSVKLVEATWNCDEEGIANALEQAHDKADNKTYYDEEALSYAVRYAYYAAQKYYSVLKELDSGKGYADLVFIPSPKYSQKPLIIIELKNGKSPEEALQQIIDRNYVAEFEHYKGNIIAIGVNYDGDLKNTQENYKRHSCKIRKF</sequence>
<dbReference type="Pfam" id="PF08011">
    <property type="entry name" value="PDDEXK_9"/>
    <property type="match status" value="1"/>
</dbReference>
<name>A0A1H9W4F6_BUTFI</name>
<evidence type="ECO:0000313" key="3">
    <source>
        <dbReference type="Proteomes" id="UP000182584"/>
    </source>
</evidence>
<evidence type="ECO:0000259" key="1">
    <source>
        <dbReference type="Pfam" id="PF09820"/>
    </source>
</evidence>
<dbReference type="Pfam" id="PF09820">
    <property type="entry name" value="AAA-ATPase_like"/>
    <property type="match status" value="1"/>
</dbReference>